<evidence type="ECO:0000256" key="4">
    <source>
        <dbReference type="SAM" id="MobiDB-lite"/>
    </source>
</evidence>
<sequence>MIDNIFQLGKNNHKHALLQLNDKEQSDSLQAAQLTFRKFSDPGAASPQTRAGEQQALKQGQRRGRYLSSRSLRNDNSLSTQFHKFNFNSKSGLNYPKSNQKLKAKHDISEIVSHTQTSGNVSPINEGNPANPRKEISPIDIAVVAANLANSYVDDQTPTSTEFNTVHRVSKGDISTRKDSSPEYVGVKDDSKYELIDAPSTINSHYQGTGHQVPGKNINSIAREDIFERRNSDTALARMHKSSLKKKNEGIIAKNKLAVNNHINTTGLDNHSNEFQSPLSHSRVELYSSDSPDNDQYTTTSPNDYSDVENILNLAKNVDSNSLNVSKFAPSSLFEKQKQNYSTSSIGHPNVPPKKVTYQGTLPDLIPNYTRNSTLGKIKAKLLRSAASKTIVPIKSTVTEDENGKTFIKTQNNTKFKSTMRQHDNSSGKEYYDTANSDKDLDEYDSYSDEDDFDSDDEDGIYTDSKNDNSSKSKISSQEDNVKNRVRTLRQSEIGHNFYSPTSETGYRNKFDEDRPWRSHQDLFIITTEERKRYEGMWVSNRYRYLSLVPWYQKMMDGEEVEFQSLPDEGLIMNQVVKDIWLRSNLPIDLLIKIYNFVDKRRDATLDRDSFIVGMWLVDQCLYGRKLPKQIPNSVWNSTNKYNMNKITRATAKNLKKQKEKLRKKEMKLIKKENKLANTNLEI</sequence>
<dbReference type="FunFam" id="1.10.238.10:FF:000326">
    <property type="entry name" value="IRS4p EH domain-containing protein"/>
    <property type="match status" value="1"/>
</dbReference>
<dbReference type="KEGG" id="tpf:TPHA_0I02790"/>
<dbReference type="GeneID" id="11532867"/>
<evidence type="ECO:0000313" key="7">
    <source>
        <dbReference type="Proteomes" id="UP000005666"/>
    </source>
</evidence>
<keyword evidence="7" id="KW-1185">Reference proteome</keyword>
<dbReference type="eggNOG" id="KOG0998">
    <property type="taxonomic scope" value="Eukaryota"/>
</dbReference>
<dbReference type="InterPro" id="IPR000261">
    <property type="entry name" value="EH_dom"/>
</dbReference>
<feature type="region of interest" description="Disordered" evidence="4">
    <location>
        <begin position="40"/>
        <end position="73"/>
    </location>
</feature>
<accession>G8BY02</accession>
<feature type="compositionally biased region" description="Polar residues" evidence="4">
    <location>
        <begin position="46"/>
        <end position="58"/>
    </location>
</feature>
<dbReference type="InterPro" id="IPR011992">
    <property type="entry name" value="EF-hand-dom_pair"/>
</dbReference>
<dbReference type="HOGENOM" id="CLU_402892_0_0_1"/>
<evidence type="ECO:0000256" key="2">
    <source>
        <dbReference type="ARBA" id="ARBA00061579"/>
    </source>
</evidence>
<keyword evidence="1" id="KW-0443">Lipid metabolism</keyword>
<dbReference type="SMART" id="SM00027">
    <property type="entry name" value="EH"/>
    <property type="match status" value="1"/>
</dbReference>
<dbReference type="STRING" id="1071381.G8BY02"/>
<proteinExistence type="inferred from homology"/>
<dbReference type="OrthoDB" id="10045710at2759"/>
<dbReference type="EMBL" id="HE612864">
    <property type="protein sequence ID" value="CCE64780.1"/>
    <property type="molecule type" value="Genomic_DNA"/>
</dbReference>
<dbReference type="Proteomes" id="UP000005666">
    <property type="component" value="Chromosome 9"/>
</dbReference>
<dbReference type="GO" id="GO:0031505">
    <property type="term" value="P:fungal-type cell wall organization"/>
    <property type="evidence" value="ECO:0007669"/>
    <property type="project" value="UniProtKB-ARBA"/>
</dbReference>
<organism evidence="6 7">
    <name type="scientific">Tetrapisispora phaffii (strain ATCC 24235 / CBS 4417 / NBRC 1672 / NRRL Y-8282 / UCD 70-5)</name>
    <name type="common">Yeast</name>
    <name type="synonym">Fabospora phaffii</name>
    <dbReference type="NCBI Taxonomy" id="1071381"/>
    <lineage>
        <taxon>Eukaryota</taxon>
        <taxon>Fungi</taxon>
        <taxon>Dikarya</taxon>
        <taxon>Ascomycota</taxon>
        <taxon>Saccharomycotina</taxon>
        <taxon>Saccharomycetes</taxon>
        <taxon>Saccharomycetales</taxon>
        <taxon>Saccharomycetaceae</taxon>
        <taxon>Tetrapisispora</taxon>
    </lineage>
</organism>
<dbReference type="GO" id="GO:0006629">
    <property type="term" value="P:lipid metabolic process"/>
    <property type="evidence" value="ECO:0007669"/>
    <property type="project" value="UniProtKB-KW"/>
</dbReference>
<dbReference type="Pfam" id="PF12763">
    <property type="entry name" value="EH"/>
    <property type="match status" value="1"/>
</dbReference>
<dbReference type="GO" id="GO:0000407">
    <property type="term" value="C:phagophore assembly site"/>
    <property type="evidence" value="ECO:0007669"/>
    <property type="project" value="UniProtKB-ARBA"/>
</dbReference>
<feature type="domain" description="EH" evidence="5">
    <location>
        <begin position="578"/>
        <end position="642"/>
    </location>
</feature>
<keyword evidence="3" id="KW-0175">Coiled coil</keyword>
<feature type="region of interest" description="Disordered" evidence="4">
    <location>
        <begin position="412"/>
        <end position="484"/>
    </location>
</feature>
<evidence type="ECO:0000256" key="3">
    <source>
        <dbReference type="SAM" id="Coils"/>
    </source>
</evidence>
<name>G8BY02_TETPH</name>
<reference evidence="6 7" key="1">
    <citation type="journal article" date="2011" name="Proc. Natl. Acad. Sci. U.S.A.">
        <title>Evolutionary erosion of yeast sex chromosomes by mating-type switching accidents.</title>
        <authorList>
            <person name="Gordon J.L."/>
            <person name="Armisen D."/>
            <person name="Proux-Wera E."/>
            <person name="Oheigeartaigh S.S."/>
            <person name="Byrne K.P."/>
            <person name="Wolfe K.H."/>
        </authorList>
    </citation>
    <scope>NUCLEOTIDE SEQUENCE [LARGE SCALE GENOMIC DNA]</scope>
    <source>
        <strain evidence="7">ATCC 24235 / CBS 4417 / NBRC 1672 / NRRL Y-8282 / UCD 70-5</strain>
    </source>
</reference>
<dbReference type="PROSITE" id="PS50031">
    <property type="entry name" value="EH"/>
    <property type="match status" value="1"/>
</dbReference>
<evidence type="ECO:0000259" key="5">
    <source>
        <dbReference type="PROSITE" id="PS50031"/>
    </source>
</evidence>
<evidence type="ECO:0000313" key="6">
    <source>
        <dbReference type="EMBL" id="CCE64780.1"/>
    </source>
</evidence>
<gene>
    <name evidence="6" type="primary">TPHA0I02790</name>
    <name evidence="6" type="ordered locus">TPHA_0I02790</name>
</gene>
<dbReference type="CDD" id="cd00052">
    <property type="entry name" value="EH"/>
    <property type="match status" value="1"/>
</dbReference>
<dbReference type="SUPFAM" id="SSF47473">
    <property type="entry name" value="EF-hand"/>
    <property type="match status" value="1"/>
</dbReference>
<comment type="similarity">
    <text evidence="2">Belongs to the IRS4 family.</text>
</comment>
<feature type="compositionally biased region" description="Acidic residues" evidence="4">
    <location>
        <begin position="440"/>
        <end position="461"/>
    </location>
</feature>
<feature type="compositionally biased region" description="Basic and acidic residues" evidence="4">
    <location>
        <begin position="421"/>
        <end position="439"/>
    </location>
</feature>
<evidence type="ECO:0000256" key="1">
    <source>
        <dbReference type="ARBA" id="ARBA00023098"/>
    </source>
</evidence>
<protein>
    <recommendedName>
        <fullName evidence="5">EH domain-containing protein</fullName>
    </recommendedName>
</protein>
<feature type="coiled-coil region" evidence="3">
    <location>
        <begin position="645"/>
        <end position="682"/>
    </location>
</feature>
<dbReference type="Gene3D" id="1.10.238.10">
    <property type="entry name" value="EF-hand"/>
    <property type="match status" value="1"/>
</dbReference>
<dbReference type="RefSeq" id="XP_003687214.1">
    <property type="nucleotide sequence ID" value="XM_003687166.1"/>
</dbReference>
<dbReference type="AlphaFoldDB" id="G8BY02"/>